<accession>A0A840MLT8</accession>
<comment type="caution">
    <text evidence="2">The sequence shown here is derived from an EMBL/GenBank/DDBJ whole genome shotgun (WGS) entry which is preliminary data.</text>
</comment>
<keyword evidence="3" id="KW-1185">Reference proteome</keyword>
<dbReference type="AlphaFoldDB" id="A0A840MLT8"/>
<sequence length="59" mass="6292">MAERLPVSDGLTTGGAWNAVHHSGKPTRQPTYLCGLAFDISTQAALVRESGYSETMLTP</sequence>
<protein>
    <submittedName>
        <fullName evidence="2">Uncharacterized protein</fullName>
    </submittedName>
</protein>
<reference evidence="2 3" key="1">
    <citation type="submission" date="2020-08" db="EMBL/GenBank/DDBJ databases">
        <title>Genomic Encyclopedia of Type Strains, Phase IV (KMG-IV): sequencing the most valuable type-strain genomes for metagenomic binning, comparative biology and taxonomic classification.</title>
        <authorList>
            <person name="Goeker M."/>
        </authorList>
    </citation>
    <scope>NUCLEOTIDE SEQUENCE [LARGE SCALE GENOMIC DNA]</scope>
    <source>
        <strain evidence="2 3">DSM 27165</strain>
    </source>
</reference>
<organism evidence="2 3">
    <name type="scientific">Chitinivorax tropicus</name>
    <dbReference type="NCBI Taxonomy" id="714531"/>
    <lineage>
        <taxon>Bacteria</taxon>
        <taxon>Pseudomonadati</taxon>
        <taxon>Pseudomonadota</taxon>
        <taxon>Betaproteobacteria</taxon>
        <taxon>Chitinivorax</taxon>
    </lineage>
</organism>
<dbReference type="Proteomes" id="UP000575898">
    <property type="component" value="Unassembled WGS sequence"/>
</dbReference>
<evidence type="ECO:0000256" key="1">
    <source>
        <dbReference type="SAM" id="MobiDB-lite"/>
    </source>
</evidence>
<name>A0A840MLT8_9PROT</name>
<evidence type="ECO:0000313" key="3">
    <source>
        <dbReference type="Proteomes" id="UP000575898"/>
    </source>
</evidence>
<gene>
    <name evidence="2" type="ORF">HNQ59_001137</name>
</gene>
<evidence type="ECO:0000313" key="2">
    <source>
        <dbReference type="EMBL" id="MBB5017867.1"/>
    </source>
</evidence>
<dbReference type="EMBL" id="JACHHY010000005">
    <property type="protein sequence ID" value="MBB5017867.1"/>
    <property type="molecule type" value="Genomic_DNA"/>
</dbReference>
<feature type="region of interest" description="Disordered" evidence="1">
    <location>
        <begin position="1"/>
        <end position="26"/>
    </location>
</feature>
<proteinExistence type="predicted"/>
<dbReference type="RefSeq" id="WP_184036285.1">
    <property type="nucleotide sequence ID" value="NZ_JACHHY010000005.1"/>
</dbReference>